<dbReference type="Pfam" id="PF18291">
    <property type="entry name" value="HU-HIG"/>
    <property type="match status" value="1"/>
</dbReference>
<dbReference type="Proteomes" id="UP000560658">
    <property type="component" value="Unassembled WGS sequence"/>
</dbReference>
<proteinExistence type="predicted"/>
<evidence type="ECO:0000259" key="2">
    <source>
        <dbReference type="Pfam" id="PF18291"/>
    </source>
</evidence>
<evidence type="ECO:0000313" key="3">
    <source>
        <dbReference type="EMBL" id="MBB4043199.1"/>
    </source>
</evidence>
<evidence type="ECO:0000256" key="1">
    <source>
        <dbReference type="ARBA" id="ARBA00023125"/>
    </source>
</evidence>
<dbReference type="NCBIfam" id="TIGR01201">
    <property type="entry name" value="HU_rel"/>
    <property type="match status" value="1"/>
</dbReference>
<feature type="domain" description="HU" evidence="2">
    <location>
        <begin position="1"/>
        <end position="124"/>
    </location>
</feature>
<organism evidence="3 4">
    <name type="scientific">Bacteroides reticulotermitis</name>
    <dbReference type="NCBI Taxonomy" id="1133319"/>
    <lineage>
        <taxon>Bacteria</taxon>
        <taxon>Pseudomonadati</taxon>
        <taxon>Bacteroidota</taxon>
        <taxon>Bacteroidia</taxon>
        <taxon>Bacteroidales</taxon>
        <taxon>Bacteroidaceae</taxon>
        <taxon>Bacteroides</taxon>
    </lineage>
</organism>
<name>A0A840CXA8_9BACE</name>
<sequence>MNALYDFFVTPQPKDSHKKRYHARLVVRETITLEDVAKIIESRSSLRQSDVKGSFIEFADVFKQELSNGKSIHIEGVGSFRIKAESPEVRSPKEMRAESIHCSGIVFTPSKDLLRELKATTFEKVSKTSRSQELSDIEIDGQLAEYFKDNSYITTSRLCSLCGLRKSTALRRLKERVVEGKLSHPGYTHSPFYFPIPGWFGVSRNS</sequence>
<gene>
    <name evidence="3" type="ORF">GGR06_000966</name>
</gene>
<dbReference type="RefSeq" id="WP_044162817.1">
    <property type="nucleotide sequence ID" value="NZ_JACIER010000003.1"/>
</dbReference>
<keyword evidence="4" id="KW-1185">Reference proteome</keyword>
<dbReference type="Gene3D" id="4.10.520.10">
    <property type="entry name" value="IHF-like DNA-binding proteins"/>
    <property type="match status" value="1"/>
</dbReference>
<dbReference type="InterPro" id="IPR010992">
    <property type="entry name" value="IHF-like_DNA-bd_dom_sf"/>
</dbReference>
<evidence type="ECO:0000313" key="4">
    <source>
        <dbReference type="Proteomes" id="UP000560658"/>
    </source>
</evidence>
<dbReference type="SUPFAM" id="SSF47729">
    <property type="entry name" value="IHF-like DNA-binding proteins"/>
    <property type="match status" value="1"/>
</dbReference>
<protein>
    <submittedName>
        <fullName evidence="3">Histone-like DNA-binding protein</fullName>
    </submittedName>
</protein>
<keyword evidence="1" id="KW-0238">DNA-binding</keyword>
<accession>A0A840CXA8</accession>
<dbReference type="EMBL" id="JACIER010000003">
    <property type="protein sequence ID" value="MBB4043199.1"/>
    <property type="molecule type" value="Genomic_DNA"/>
</dbReference>
<dbReference type="InterPro" id="IPR005902">
    <property type="entry name" value="HU_DNA-bd_put"/>
</dbReference>
<dbReference type="InterPro" id="IPR041607">
    <property type="entry name" value="HU-HIG"/>
</dbReference>
<dbReference type="GO" id="GO:0003677">
    <property type="term" value="F:DNA binding"/>
    <property type="evidence" value="ECO:0007669"/>
    <property type="project" value="UniProtKB-KW"/>
</dbReference>
<comment type="caution">
    <text evidence="3">The sequence shown here is derived from an EMBL/GenBank/DDBJ whole genome shotgun (WGS) entry which is preliminary data.</text>
</comment>
<dbReference type="AlphaFoldDB" id="A0A840CXA8"/>
<reference evidence="3" key="1">
    <citation type="submission" date="2020-08" db="EMBL/GenBank/DDBJ databases">
        <title>Genomic Encyclopedia of Type Strains, Phase IV (KMG-IV): sequencing the most valuable type-strain genomes for metagenomic binning, comparative biology and taxonomic classification.</title>
        <authorList>
            <person name="Goeker M."/>
        </authorList>
    </citation>
    <scope>NUCLEOTIDE SEQUENCE [LARGE SCALE GENOMIC DNA]</scope>
    <source>
        <strain evidence="3">DSM 105720</strain>
    </source>
</reference>